<dbReference type="InterPro" id="IPR046960">
    <property type="entry name" value="PPR_At4g14850-like_plant"/>
</dbReference>
<dbReference type="Pfam" id="PF20431">
    <property type="entry name" value="E_motif"/>
    <property type="match status" value="1"/>
</dbReference>
<dbReference type="Pfam" id="PF13041">
    <property type="entry name" value="PPR_2"/>
    <property type="match status" value="4"/>
</dbReference>
<feature type="repeat" description="PPR" evidence="3">
    <location>
        <begin position="269"/>
        <end position="303"/>
    </location>
</feature>
<organism evidence="5 6">
    <name type="scientific">Ananas comosus</name>
    <name type="common">Pineapple</name>
    <name type="synonym">Ananas ananas</name>
    <dbReference type="NCBI Taxonomy" id="4615"/>
    <lineage>
        <taxon>Eukaryota</taxon>
        <taxon>Viridiplantae</taxon>
        <taxon>Streptophyta</taxon>
        <taxon>Embryophyta</taxon>
        <taxon>Tracheophyta</taxon>
        <taxon>Spermatophyta</taxon>
        <taxon>Magnoliopsida</taxon>
        <taxon>Liliopsida</taxon>
        <taxon>Poales</taxon>
        <taxon>Bromeliaceae</taxon>
        <taxon>Bromelioideae</taxon>
        <taxon>Ananas</taxon>
    </lineage>
</organism>
<dbReference type="GO" id="GO:0009451">
    <property type="term" value="P:RNA modification"/>
    <property type="evidence" value="ECO:0007669"/>
    <property type="project" value="InterPro"/>
</dbReference>
<keyword evidence="2" id="KW-0809">Transit peptide</keyword>
<name>A0A199UHW4_ANACO</name>
<dbReference type="GO" id="GO:0003723">
    <property type="term" value="F:RNA binding"/>
    <property type="evidence" value="ECO:0007669"/>
    <property type="project" value="InterPro"/>
</dbReference>
<gene>
    <name evidence="5" type="ORF">ACMD2_17140</name>
</gene>
<reference evidence="5 6" key="1">
    <citation type="journal article" date="2016" name="DNA Res.">
        <title>The draft genome of MD-2 pineapple using hybrid error correction of long reads.</title>
        <authorList>
            <person name="Redwan R.M."/>
            <person name="Saidin A."/>
            <person name="Kumar S.V."/>
        </authorList>
    </citation>
    <scope>NUCLEOTIDE SEQUENCE [LARGE SCALE GENOMIC DNA]</scope>
    <source>
        <strain evidence="6">cv. MD2</strain>
        <tissue evidence="5">Leaf</tissue>
    </source>
</reference>
<dbReference type="PROSITE" id="PS51375">
    <property type="entry name" value="PPR"/>
    <property type="match status" value="6"/>
</dbReference>
<sequence length="753" mass="80314">MRALSPSPAHLQTLRFARPTSTGPVPTGPPPFPYEANTRLKRLVESDCLNEARHQFDEMPHRDEVSYTTIISGYVRASDPLGALSLFSRMRSRDPALAPDDPFVLSLAFKACASDPSLLPHAAALHAFALKTLASRSVFVATALVDAYSKVGSAALALQVFDEMPLKNVVSWTALISTLVRAGRCRDALRCFADMRAAGVQCDSHTYAVALKACADAGMLARGREVHARAAVLGLDATPFVANTLAAMYARCGHLDLGLAVLGRMRSRDVVAWTTIIASYAQTGREGDALAAFARMRERSSGAVAPNEYTYAAVLAACAGLGLTGAGEQVHAHAARRGFAGARSVANALVTLYARAGRLAAADAAFREADAKDVVSWSAIISGYAQDGRAEEAFALLAEMRRCDGAAARPNEFTLASLLSACGGAAALEAGRQLHALAIATGLGGDAMVASSLIDMYVKSGSLGDAKAVFYESRRDDVVSWTAMLGGYAEHGRSEEALELFDKMRHIGLKPDRVAFIGVLAACCHAGKVELGLKYFEAMKEEYGLEPTKEHYGCVVDLLGRAGRIHEAEKVIEEMPERERDGVVWTALLRACAARGEEEVGKRAAERVIEAEPWGAGPHVAMANIYAGKGRWGEAAEERKRMREKGVKKGAGWSSVAVGGKERGVGVFVAADRTHPRGEEIYGMLGLVDYGARTAGSMPELNSETDEELAANGYTKAIEELIPVGLSPVFPGSDERGCDKPPGKKSKKKERKD</sequence>
<dbReference type="PANTHER" id="PTHR24015">
    <property type="entry name" value="OS07G0578800 PROTEIN-RELATED"/>
    <property type="match status" value="1"/>
</dbReference>
<dbReference type="FunFam" id="1.25.40.10:FF:000344">
    <property type="entry name" value="Pentatricopeptide repeat-containing protein"/>
    <property type="match status" value="2"/>
</dbReference>
<dbReference type="NCBIfam" id="TIGR00756">
    <property type="entry name" value="PPR"/>
    <property type="match status" value="7"/>
</dbReference>
<dbReference type="InterPro" id="IPR011990">
    <property type="entry name" value="TPR-like_helical_dom_sf"/>
</dbReference>
<dbReference type="Proteomes" id="UP000092600">
    <property type="component" value="Unassembled WGS sequence"/>
</dbReference>
<evidence type="ECO:0000256" key="3">
    <source>
        <dbReference type="PROSITE-ProRule" id="PRU00708"/>
    </source>
</evidence>
<dbReference type="EMBL" id="LSRQ01008054">
    <property type="protein sequence ID" value="OAY64291.1"/>
    <property type="molecule type" value="Genomic_DNA"/>
</dbReference>
<dbReference type="SUPFAM" id="SSF48452">
    <property type="entry name" value="TPR-like"/>
    <property type="match status" value="1"/>
</dbReference>
<keyword evidence="1" id="KW-0677">Repeat</keyword>
<dbReference type="InterPro" id="IPR046848">
    <property type="entry name" value="E_motif"/>
</dbReference>
<accession>A0A199UHW4</accession>
<dbReference type="PANTHER" id="PTHR24015:SF1799">
    <property type="entry name" value="OS05G0581300 PROTEIN"/>
    <property type="match status" value="1"/>
</dbReference>
<feature type="repeat" description="PPR" evidence="3">
    <location>
        <begin position="548"/>
        <end position="578"/>
    </location>
</feature>
<evidence type="ECO:0000256" key="1">
    <source>
        <dbReference type="ARBA" id="ARBA00022737"/>
    </source>
</evidence>
<feature type="repeat" description="PPR" evidence="3">
    <location>
        <begin position="373"/>
        <end position="407"/>
    </location>
</feature>
<dbReference type="FunFam" id="1.25.40.10:FF:000525">
    <property type="entry name" value="Pentatricopeptide (PPR) repeat-containing protein-like"/>
    <property type="match status" value="1"/>
</dbReference>
<evidence type="ECO:0000256" key="2">
    <source>
        <dbReference type="ARBA" id="ARBA00022946"/>
    </source>
</evidence>
<proteinExistence type="predicted"/>
<comment type="caution">
    <text evidence="5">The sequence shown here is derived from an EMBL/GenBank/DDBJ whole genome shotgun (WGS) entry which is preliminary data.</text>
</comment>
<dbReference type="InterPro" id="IPR002885">
    <property type="entry name" value="PPR_rpt"/>
</dbReference>
<dbReference type="Pfam" id="PF01535">
    <property type="entry name" value="PPR"/>
    <property type="match status" value="2"/>
</dbReference>
<evidence type="ECO:0000313" key="6">
    <source>
        <dbReference type="Proteomes" id="UP000092600"/>
    </source>
</evidence>
<evidence type="ECO:0000256" key="4">
    <source>
        <dbReference type="SAM" id="MobiDB-lite"/>
    </source>
</evidence>
<dbReference type="Gene3D" id="1.25.40.10">
    <property type="entry name" value="Tetratricopeptide repeat domain"/>
    <property type="match status" value="4"/>
</dbReference>
<evidence type="ECO:0000313" key="5">
    <source>
        <dbReference type="EMBL" id="OAY64291.1"/>
    </source>
</evidence>
<feature type="region of interest" description="Disordered" evidence="4">
    <location>
        <begin position="725"/>
        <end position="753"/>
    </location>
</feature>
<feature type="repeat" description="PPR" evidence="3">
    <location>
        <begin position="477"/>
        <end position="511"/>
    </location>
</feature>
<protein>
    <submittedName>
        <fullName evidence="5">Putative pentatricopeptide repeat-containing protein</fullName>
    </submittedName>
</protein>
<feature type="compositionally biased region" description="Basic residues" evidence="4">
    <location>
        <begin position="743"/>
        <end position="753"/>
    </location>
</feature>
<feature type="compositionally biased region" description="Basic and acidic residues" evidence="4">
    <location>
        <begin position="733"/>
        <end position="742"/>
    </location>
</feature>
<feature type="repeat" description="PPR" evidence="3">
    <location>
        <begin position="63"/>
        <end position="97"/>
    </location>
</feature>
<dbReference type="AlphaFoldDB" id="A0A199UHW4"/>
<feature type="repeat" description="PPR" evidence="3">
    <location>
        <begin position="168"/>
        <end position="202"/>
    </location>
</feature>